<feature type="compositionally biased region" description="Basic and acidic residues" evidence="1">
    <location>
        <begin position="18"/>
        <end position="32"/>
    </location>
</feature>
<feature type="compositionally biased region" description="Low complexity" evidence="1">
    <location>
        <begin position="121"/>
        <end position="133"/>
    </location>
</feature>
<comment type="caution">
    <text evidence="2">The sequence shown here is derived from an EMBL/GenBank/DDBJ whole genome shotgun (WGS) entry which is preliminary data.</text>
</comment>
<feature type="region of interest" description="Disordered" evidence="1">
    <location>
        <begin position="18"/>
        <end position="137"/>
    </location>
</feature>
<proteinExistence type="predicted"/>
<keyword evidence="3" id="KW-1185">Reference proteome</keyword>
<accession>A0A4C1XRA7</accession>
<dbReference type="Proteomes" id="UP000299102">
    <property type="component" value="Unassembled WGS sequence"/>
</dbReference>
<feature type="compositionally biased region" description="Low complexity" evidence="1">
    <location>
        <begin position="88"/>
        <end position="104"/>
    </location>
</feature>
<protein>
    <submittedName>
        <fullName evidence="2">Uncharacterized protein</fullName>
    </submittedName>
</protein>
<evidence type="ECO:0000313" key="2">
    <source>
        <dbReference type="EMBL" id="GBP66048.1"/>
    </source>
</evidence>
<feature type="compositionally biased region" description="Basic residues" evidence="1">
    <location>
        <begin position="45"/>
        <end position="56"/>
    </location>
</feature>
<evidence type="ECO:0000313" key="3">
    <source>
        <dbReference type="Proteomes" id="UP000299102"/>
    </source>
</evidence>
<organism evidence="2 3">
    <name type="scientific">Eumeta variegata</name>
    <name type="common">Bagworm moth</name>
    <name type="synonym">Eumeta japonica</name>
    <dbReference type="NCBI Taxonomy" id="151549"/>
    <lineage>
        <taxon>Eukaryota</taxon>
        <taxon>Metazoa</taxon>
        <taxon>Ecdysozoa</taxon>
        <taxon>Arthropoda</taxon>
        <taxon>Hexapoda</taxon>
        <taxon>Insecta</taxon>
        <taxon>Pterygota</taxon>
        <taxon>Neoptera</taxon>
        <taxon>Endopterygota</taxon>
        <taxon>Lepidoptera</taxon>
        <taxon>Glossata</taxon>
        <taxon>Ditrysia</taxon>
        <taxon>Tineoidea</taxon>
        <taxon>Psychidae</taxon>
        <taxon>Oiketicinae</taxon>
        <taxon>Eumeta</taxon>
    </lineage>
</organism>
<gene>
    <name evidence="2" type="ORF">EVAR_37695_1</name>
</gene>
<dbReference type="AlphaFoldDB" id="A0A4C1XRA7"/>
<sequence>MPFTTGLFCTPWDLLSSRRERRDRLERRDSRVCRGQKTAAGRERAGRRRQAPRQRWRAAYSRAGARAGGGAAGRTGDSEPSPEGLSRGGTTPAAAAGVAACGAARQPRTAGATRACRRPPLRVSRPPVGPRVRATNSCRTASTLPPLSRTRSAVLVLCTPPRYLYSPHRASISNTYFQ</sequence>
<evidence type="ECO:0000256" key="1">
    <source>
        <dbReference type="SAM" id="MobiDB-lite"/>
    </source>
</evidence>
<reference evidence="2 3" key="1">
    <citation type="journal article" date="2019" name="Commun. Biol.">
        <title>The bagworm genome reveals a unique fibroin gene that provides high tensile strength.</title>
        <authorList>
            <person name="Kono N."/>
            <person name="Nakamura H."/>
            <person name="Ohtoshi R."/>
            <person name="Tomita M."/>
            <person name="Numata K."/>
            <person name="Arakawa K."/>
        </authorList>
    </citation>
    <scope>NUCLEOTIDE SEQUENCE [LARGE SCALE GENOMIC DNA]</scope>
</reference>
<dbReference type="EMBL" id="BGZK01000946">
    <property type="protein sequence ID" value="GBP66048.1"/>
    <property type="molecule type" value="Genomic_DNA"/>
</dbReference>
<name>A0A4C1XRA7_EUMVA</name>